<evidence type="ECO:0000259" key="2">
    <source>
        <dbReference type="Pfam" id="PF00004"/>
    </source>
</evidence>
<keyword evidence="1" id="KW-0547">Nucleotide-binding</keyword>
<reference evidence="4 5" key="1">
    <citation type="submission" date="2017-08" db="EMBL/GenBank/DDBJ databases">
        <title>Acidophilic green algal genome provides insights into adaptation to an acidic environment.</title>
        <authorList>
            <person name="Hirooka S."/>
            <person name="Hirose Y."/>
            <person name="Kanesaki Y."/>
            <person name="Higuchi S."/>
            <person name="Fujiwara T."/>
            <person name="Onuma R."/>
            <person name="Era A."/>
            <person name="Ohbayashi R."/>
            <person name="Uzuka A."/>
            <person name="Nozaki H."/>
            <person name="Yoshikawa H."/>
            <person name="Miyagishima S.Y."/>
        </authorList>
    </citation>
    <scope>NUCLEOTIDE SEQUENCE [LARGE SCALE GENOMIC DNA]</scope>
    <source>
        <strain evidence="4 5">NIES-2499</strain>
    </source>
</reference>
<evidence type="ECO:0000313" key="5">
    <source>
        <dbReference type="Proteomes" id="UP000232323"/>
    </source>
</evidence>
<dbReference type="EMBL" id="BEGY01000048">
    <property type="protein sequence ID" value="GAX80068.1"/>
    <property type="molecule type" value="Genomic_DNA"/>
</dbReference>
<comment type="similarity">
    <text evidence="1">Belongs to the AAA ATPase family.</text>
</comment>
<evidence type="ECO:0000256" key="1">
    <source>
        <dbReference type="RuleBase" id="RU003651"/>
    </source>
</evidence>
<dbReference type="InterPro" id="IPR041569">
    <property type="entry name" value="AAA_lid_3"/>
</dbReference>
<dbReference type="GO" id="GO:0045037">
    <property type="term" value="P:protein import into chloroplast stroma"/>
    <property type="evidence" value="ECO:0007669"/>
    <property type="project" value="TreeGrafter"/>
</dbReference>
<evidence type="ECO:0000259" key="3">
    <source>
        <dbReference type="Pfam" id="PF17862"/>
    </source>
</evidence>
<dbReference type="Pfam" id="PF17862">
    <property type="entry name" value="AAA_lid_3"/>
    <property type="match status" value="1"/>
</dbReference>
<gene>
    <name evidence="4" type="ORF">CEUSTIGMA_g7506.t1</name>
</gene>
<organism evidence="4 5">
    <name type="scientific">Chlamydomonas eustigma</name>
    <dbReference type="NCBI Taxonomy" id="1157962"/>
    <lineage>
        <taxon>Eukaryota</taxon>
        <taxon>Viridiplantae</taxon>
        <taxon>Chlorophyta</taxon>
        <taxon>core chlorophytes</taxon>
        <taxon>Chlorophyceae</taxon>
        <taxon>CS clade</taxon>
        <taxon>Chlamydomonadales</taxon>
        <taxon>Chlamydomonadaceae</taxon>
        <taxon>Chlamydomonas</taxon>
    </lineage>
</organism>
<dbReference type="GO" id="GO:0005524">
    <property type="term" value="F:ATP binding"/>
    <property type="evidence" value="ECO:0007669"/>
    <property type="project" value="UniProtKB-KW"/>
</dbReference>
<protein>
    <submittedName>
        <fullName evidence="4">Uncharacterized protein</fullName>
    </submittedName>
</protein>
<sequence length="259" mass="27763">MEVFLSVQEWKVDGSGGSGGGLGGPFRTNIIRTRMEGAQPLDAQVVTSRQEVDEFDALGAARGAQAIGDESASIINELLVQMDGFEDNAGIVLLGATNRPGAIDSALIRPGRFDRILYMPLPDAAGRAKILQVHARDKAVDPNINWYEVARTMAGFTGADCMGLMQRAACMAARQGHEQIEEEDLSYAAMENKSVEAYSEMTGTPKPGQDAGVPDPIPDCSLYSLKRAVAVVAVYEAGKVLTAYITPEFEEVARVSNHN</sequence>
<name>A0A250XAG3_9CHLO</name>
<dbReference type="PROSITE" id="PS00674">
    <property type="entry name" value="AAA"/>
    <property type="match status" value="1"/>
</dbReference>
<dbReference type="Proteomes" id="UP000232323">
    <property type="component" value="Unassembled WGS sequence"/>
</dbReference>
<dbReference type="Gene3D" id="1.10.8.60">
    <property type="match status" value="1"/>
</dbReference>
<accession>A0A250XAG3</accession>
<dbReference type="InterPro" id="IPR003960">
    <property type="entry name" value="ATPase_AAA_CS"/>
</dbReference>
<dbReference type="SUPFAM" id="SSF52540">
    <property type="entry name" value="P-loop containing nucleoside triphosphate hydrolases"/>
    <property type="match status" value="1"/>
</dbReference>
<dbReference type="Gene3D" id="3.40.50.300">
    <property type="entry name" value="P-loop containing nucleotide triphosphate hydrolases"/>
    <property type="match status" value="1"/>
</dbReference>
<dbReference type="AlphaFoldDB" id="A0A250XAG3"/>
<dbReference type="GO" id="GO:0006508">
    <property type="term" value="P:proteolysis"/>
    <property type="evidence" value="ECO:0007669"/>
    <property type="project" value="TreeGrafter"/>
</dbReference>
<proteinExistence type="inferred from homology"/>
<dbReference type="GO" id="GO:0016887">
    <property type="term" value="F:ATP hydrolysis activity"/>
    <property type="evidence" value="ECO:0007669"/>
    <property type="project" value="InterPro"/>
</dbReference>
<dbReference type="PANTHER" id="PTHR23076">
    <property type="entry name" value="METALLOPROTEASE M41 FTSH"/>
    <property type="match status" value="1"/>
</dbReference>
<dbReference type="PANTHER" id="PTHR23076:SF37">
    <property type="entry name" value="ATP-DEPENDENT ZINC METALLOPROTEASE FTSH 4, MITOCHONDRIAL"/>
    <property type="match status" value="1"/>
</dbReference>
<dbReference type="InterPro" id="IPR027417">
    <property type="entry name" value="P-loop_NTPase"/>
</dbReference>
<comment type="caution">
    <text evidence="4">The sequence shown here is derived from an EMBL/GenBank/DDBJ whole genome shotgun (WGS) entry which is preliminary data.</text>
</comment>
<dbReference type="GO" id="GO:0004176">
    <property type="term" value="F:ATP-dependent peptidase activity"/>
    <property type="evidence" value="ECO:0007669"/>
    <property type="project" value="TreeGrafter"/>
</dbReference>
<dbReference type="GO" id="GO:0009507">
    <property type="term" value="C:chloroplast"/>
    <property type="evidence" value="ECO:0007669"/>
    <property type="project" value="TreeGrafter"/>
</dbReference>
<keyword evidence="5" id="KW-1185">Reference proteome</keyword>
<evidence type="ECO:0000313" key="4">
    <source>
        <dbReference type="EMBL" id="GAX80068.1"/>
    </source>
</evidence>
<feature type="domain" description="AAA ATPase AAA+ lid" evidence="3">
    <location>
        <begin position="143"/>
        <end position="186"/>
    </location>
</feature>
<dbReference type="InterPro" id="IPR003959">
    <property type="entry name" value="ATPase_AAA_core"/>
</dbReference>
<dbReference type="Pfam" id="PF00004">
    <property type="entry name" value="AAA"/>
    <property type="match status" value="1"/>
</dbReference>
<keyword evidence="1" id="KW-0067">ATP-binding</keyword>
<feature type="domain" description="ATPase AAA-type core" evidence="2">
    <location>
        <begin position="52"/>
        <end position="121"/>
    </location>
</feature>
<dbReference type="STRING" id="1157962.A0A250XAG3"/>
<dbReference type="OrthoDB" id="511013at2759"/>